<dbReference type="InterPro" id="IPR010126">
    <property type="entry name" value="Esterase_phb"/>
</dbReference>
<evidence type="ECO:0000313" key="4">
    <source>
        <dbReference type="EMBL" id="MFD1939480.1"/>
    </source>
</evidence>
<dbReference type="Gene3D" id="3.40.50.1820">
    <property type="entry name" value="alpha/beta hydrolase"/>
    <property type="match status" value="1"/>
</dbReference>
<comment type="caution">
    <text evidence="4">The sequence shown here is derived from an EMBL/GenBank/DDBJ whole genome shotgun (WGS) entry which is preliminary data.</text>
</comment>
<keyword evidence="1 3" id="KW-0732">Signal</keyword>
<dbReference type="InterPro" id="IPR029058">
    <property type="entry name" value="AB_hydrolase_fold"/>
</dbReference>
<feature type="signal peptide" evidence="3">
    <location>
        <begin position="1"/>
        <end position="24"/>
    </location>
</feature>
<accession>A0ABW4TE99</accession>
<dbReference type="PANTHER" id="PTHR43037:SF1">
    <property type="entry name" value="BLL1128 PROTEIN"/>
    <property type="match status" value="1"/>
</dbReference>
<dbReference type="GO" id="GO:0016787">
    <property type="term" value="F:hydrolase activity"/>
    <property type="evidence" value="ECO:0007669"/>
    <property type="project" value="UniProtKB-KW"/>
</dbReference>
<dbReference type="RefSeq" id="WP_379581793.1">
    <property type="nucleotide sequence ID" value="NZ_JBHUFV010000083.1"/>
</dbReference>
<reference evidence="5" key="1">
    <citation type="journal article" date="2019" name="Int. J. Syst. Evol. Microbiol.">
        <title>The Global Catalogue of Microorganisms (GCM) 10K type strain sequencing project: providing services to taxonomists for standard genome sequencing and annotation.</title>
        <authorList>
            <consortium name="The Broad Institute Genomics Platform"/>
            <consortium name="The Broad Institute Genome Sequencing Center for Infectious Disease"/>
            <person name="Wu L."/>
            <person name="Ma J."/>
        </authorList>
    </citation>
    <scope>NUCLEOTIDE SEQUENCE [LARGE SCALE GENOMIC DNA]</scope>
    <source>
        <strain evidence="5">ICMP 6774ER</strain>
    </source>
</reference>
<proteinExistence type="predicted"/>
<dbReference type="InterPro" id="IPR050955">
    <property type="entry name" value="Plant_Biomass_Hydrol_Est"/>
</dbReference>
<organism evidence="4 5">
    <name type="scientific">Nonomuraea mangrovi</name>
    <dbReference type="NCBI Taxonomy" id="2316207"/>
    <lineage>
        <taxon>Bacteria</taxon>
        <taxon>Bacillati</taxon>
        <taxon>Actinomycetota</taxon>
        <taxon>Actinomycetes</taxon>
        <taxon>Streptosporangiales</taxon>
        <taxon>Streptosporangiaceae</taxon>
        <taxon>Nonomuraea</taxon>
    </lineage>
</organism>
<dbReference type="SUPFAM" id="SSF53474">
    <property type="entry name" value="alpha/beta-Hydrolases"/>
    <property type="match status" value="1"/>
</dbReference>
<keyword evidence="5" id="KW-1185">Reference proteome</keyword>
<dbReference type="NCBIfam" id="TIGR01840">
    <property type="entry name" value="esterase_phb"/>
    <property type="match status" value="1"/>
</dbReference>
<protein>
    <submittedName>
        <fullName evidence="4">Alpha/beta hydrolase family esterase</fullName>
    </submittedName>
</protein>
<dbReference type="PANTHER" id="PTHR43037">
    <property type="entry name" value="UNNAMED PRODUCT-RELATED"/>
    <property type="match status" value="1"/>
</dbReference>
<sequence length="317" mass="33678">MKRFAIAVALALVATTLVATPAHAAGTSFTGSYSNAAGFRNYRGYVPSSYRPGTPMPLLVALHGCTMNAKDMEDVTRYNALAEARGFIVVYPEQGILNNLLSCWNFAQAGNQVRGKGEPSIIAGITEKIRSQYTVDTRRTYVIGASSGAAMSSIMGATYPDVYAAIGIMAGGPFPHDQNATPEQSGLHAYQAMGAYARKMPVFLVHGLADGTVNPQLGRDAVTQWAQTADLALDGGVDDDDVDAIADVTRQATENGRAFTHDTHTQAGTGESVIEAYFVEGLAHKWSGGCSCSRFGDPLGPDATRISWDFFTAHPMP</sequence>
<evidence type="ECO:0000256" key="2">
    <source>
        <dbReference type="ARBA" id="ARBA00022801"/>
    </source>
</evidence>
<feature type="chain" id="PRO_5047502322" evidence="3">
    <location>
        <begin position="25"/>
        <end position="317"/>
    </location>
</feature>
<name>A0ABW4TE99_9ACTN</name>
<gene>
    <name evidence="4" type="ORF">ACFSKW_49265</name>
</gene>
<dbReference type="Proteomes" id="UP001597368">
    <property type="component" value="Unassembled WGS sequence"/>
</dbReference>
<dbReference type="EMBL" id="JBHUFV010000083">
    <property type="protein sequence ID" value="MFD1939480.1"/>
    <property type="molecule type" value="Genomic_DNA"/>
</dbReference>
<evidence type="ECO:0000313" key="5">
    <source>
        <dbReference type="Proteomes" id="UP001597368"/>
    </source>
</evidence>
<dbReference type="Pfam" id="PF10503">
    <property type="entry name" value="Esterase_PHB"/>
    <property type="match status" value="1"/>
</dbReference>
<evidence type="ECO:0000256" key="1">
    <source>
        <dbReference type="ARBA" id="ARBA00022729"/>
    </source>
</evidence>
<keyword evidence="2 4" id="KW-0378">Hydrolase</keyword>
<evidence type="ECO:0000256" key="3">
    <source>
        <dbReference type="SAM" id="SignalP"/>
    </source>
</evidence>